<accession>A0A2V3HS25</accession>
<dbReference type="Proteomes" id="UP000248161">
    <property type="component" value="Unassembled WGS sequence"/>
</dbReference>
<feature type="domain" description="Diphthamide synthase" evidence="1">
    <location>
        <begin position="1"/>
        <end position="82"/>
    </location>
</feature>
<dbReference type="InterPro" id="IPR002761">
    <property type="entry name" value="Diphthami_syn_dom"/>
</dbReference>
<evidence type="ECO:0000313" key="3">
    <source>
        <dbReference type="Proteomes" id="UP000248161"/>
    </source>
</evidence>
<dbReference type="GO" id="GO:0017183">
    <property type="term" value="P:protein histidyl modification to diphthamide"/>
    <property type="evidence" value="ECO:0007669"/>
    <property type="project" value="TreeGrafter"/>
</dbReference>
<dbReference type="Gene3D" id="3.90.1490.10">
    <property type="entry name" value="putative n-type atp pyrophosphatase, domain 2"/>
    <property type="match status" value="1"/>
</dbReference>
<dbReference type="PANTHER" id="PTHR12196">
    <property type="entry name" value="DOMAIN OF UNKNOWN FUNCTION 71 DUF71 -CONTAINING PROTEIN"/>
    <property type="match status" value="1"/>
</dbReference>
<dbReference type="Gene3D" id="3.40.50.620">
    <property type="entry name" value="HUPs"/>
    <property type="match status" value="1"/>
</dbReference>
<dbReference type="PANTHER" id="PTHR12196:SF2">
    <property type="entry name" value="DIPHTHINE--AMMONIA LIGASE"/>
    <property type="match status" value="1"/>
</dbReference>
<evidence type="ECO:0000313" key="2">
    <source>
        <dbReference type="EMBL" id="PXF21910.1"/>
    </source>
</evidence>
<sequence length="251" mass="27572">MRVAVLASGGKDSSYVAWWAMMQGWDVKCLVTVHVTGNDSMMFQLNGTAIAALQAASMGVPWLPVMTAGEPESEVSDLEAAMGGEGSSYIAFSESWPEDWEEPKELVVHEGTLAVDALVAGALRSDYQKTRIDRMCDRLGMISFCPLWHHSAEEHMKSLVDHGFDVRIASVSAEGIGGEWLGRKLDDATLDELKLLSRRHRFNLDGEGGEFETIVLGGPHMRRTIECTAESLWDGRRGVWNVLSASLSAMR</sequence>
<evidence type="ECO:0000259" key="1">
    <source>
        <dbReference type="Pfam" id="PF01902"/>
    </source>
</evidence>
<comment type="caution">
    <text evidence="2">The sequence shown here is derived from an EMBL/GenBank/DDBJ whole genome shotgun (WGS) entry which is preliminary data.</text>
</comment>
<organism evidence="2 3">
    <name type="scientific">Candidatus Thalassarchaeum betae</name>
    <dbReference type="NCBI Taxonomy" id="2599289"/>
    <lineage>
        <taxon>Archaea</taxon>
        <taxon>Methanobacteriati</taxon>
        <taxon>Thermoplasmatota</taxon>
        <taxon>Candidatus Poseidoniia</taxon>
        <taxon>Candidatus Poseidoniales</taxon>
        <taxon>Candidatus Thalassarchaeaceae</taxon>
        <taxon>Candidatus Thalassarchaeum</taxon>
    </lineage>
</organism>
<name>A0A2V3HS25_9ARCH</name>
<dbReference type="NCBIfam" id="TIGR00290">
    <property type="entry name" value="MJ0570_dom"/>
    <property type="match status" value="1"/>
</dbReference>
<reference evidence="2 3" key="1">
    <citation type="journal article" date="2015" name="Nat. Commun.">
        <title>Genomic and transcriptomic evidence for scavenging of diverse organic compounds by widespread deep-sea archaea.</title>
        <authorList>
            <person name="Li M."/>
            <person name="Baker B.J."/>
            <person name="Anantharaman K."/>
            <person name="Jain S."/>
            <person name="Breier J.A."/>
            <person name="Dick G.J."/>
        </authorList>
    </citation>
    <scope>NUCLEOTIDE SEQUENCE [LARGE SCALE GENOMIC DNA]</scope>
    <source>
        <strain evidence="2">Cayman_51_deep</strain>
    </source>
</reference>
<dbReference type="SUPFAM" id="SSF52402">
    <property type="entry name" value="Adenine nucleotide alpha hydrolases-like"/>
    <property type="match status" value="1"/>
</dbReference>
<keyword evidence="2" id="KW-0067">ATP-binding</keyword>
<keyword evidence="2" id="KW-0547">Nucleotide-binding</keyword>
<dbReference type="PIRSF" id="PIRSF039123">
    <property type="entry name" value="Diphthamide_synthase"/>
    <property type="match status" value="1"/>
</dbReference>
<dbReference type="Pfam" id="PF01902">
    <property type="entry name" value="Diphthami_syn_2"/>
    <property type="match status" value="2"/>
</dbReference>
<dbReference type="InterPro" id="IPR030662">
    <property type="entry name" value="DPH6/MJ0570"/>
</dbReference>
<proteinExistence type="predicted"/>
<feature type="domain" description="Diphthamide synthase" evidence="1">
    <location>
        <begin position="101"/>
        <end position="243"/>
    </location>
</feature>
<gene>
    <name evidence="2" type="ORF">CXX69_02045</name>
</gene>
<dbReference type="InterPro" id="IPR014729">
    <property type="entry name" value="Rossmann-like_a/b/a_fold"/>
</dbReference>
<dbReference type="AlphaFoldDB" id="A0A2V3HS25"/>
<dbReference type="GO" id="GO:0017178">
    <property type="term" value="F:diphthine-ammonia ligase activity"/>
    <property type="evidence" value="ECO:0007669"/>
    <property type="project" value="TreeGrafter"/>
</dbReference>
<dbReference type="EMBL" id="PSPG01000004">
    <property type="protein sequence ID" value="PXF21910.1"/>
    <property type="molecule type" value="Genomic_DNA"/>
</dbReference>
<protein>
    <submittedName>
        <fullName evidence="2">ATP-binding protein</fullName>
    </submittedName>
</protein>
<dbReference type="CDD" id="cd01994">
    <property type="entry name" value="AANH_PF0828-like"/>
    <property type="match status" value="1"/>
</dbReference>
<dbReference type="GO" id="GO:0005524">
    <property type="term" value="F:ATP binding"/>
    <property type="evidence" value="ECO:0007669"/>
    <property type="project" value="UniProtKB-KW"/>
</dbReference>